<protein>
    <submittedName>
        <fullName evidence="2">Uncharacterized protein</fullName>
    </submittedName>
</protein>
<evidence type="ECO:0000313" key="3">
    <source>
        <dbReference type="Proteomes" id="UP000182278"/>
    </source>
</evidence>
<dbReference type="STRING" id="1817893.AUJ66_07055"/>
<gene>
    <name evidence="2" type="ORF">AUJ66_07055</name>
</gene>
<proteinExistence type="predicted"/>
<organism evidence="2 3">
    <name type="scientific">Candidatus Desantisbacteria bacterium CG1_02_38_46</name>
    <dbReference type="NCBI Taxonomy" id="1817893"/>
    <lineage>
        <taxon>Bacteria</taxon>
        <taxon>Candidatus Desantisiibacteriota</taxon>
    </lineage>
</organism>
<feature type="chain" id="PRO_5012023571" evidence="1">
    <location>
        <begin position="30"/>
        <end position="158"/>
    </location>
</feature>
<accession>A0A1J4S9V2</accession>
<name>A0A1J4S9V2_9BACT</name>
<comment type="caution">
    <text evidence="2">The sequence shown here is derived from an EMBL/GenBank/DDBJ whole genome shotgun (WGS) entry which is preliminary data.</text>
</comment>
<dbReference type="AlphaFoldDB" id="A0A1J4S9V2"/>
<sequence length="158" mass="17340">MFTGQKTRIFKKMVAVTIFGLVCSNLIFAQAVQTIYSSGTVYLPDVCPQSCIAVLTVNVVWKDFPASQGGTGRKIVEEATFTGKEGEREIKFTGVRITPSFFRGEISLNVQCEIKKGDMVVARFKMDGEDANSPKPMSYNEAVAGNLLNLKLKMKAAE</sequence>
<dbReference type="EMBL" id="MNUO01000108">
    <property type="protein sequence ID" value="OIN96187.1"/>
    <property type="molecule type" value="Genomic_DNA"/>
</dbReference>
<dbReference type="Proteomes" id="UP000182278">
    <property type="component" value="Unassembled WGS sequence"/>
</dbReference>
<keyword evidence="1" id="KW-0732">Signal</keyword>
<evidence type="ECO:0000256" key="1">
    <source>
        <dbReference type="SAM" id="SignalP"/>
    </source>
</evidence>
<feature type="signal peptide" evidence="1">
    <location>
        <begin position="1"/>
        <end position="29"/>
    </location>
</feature>
<reference evidence="2 3" key="1">
    <citation type="journal article" date="2016" name="Environ. Microbiol.">
        <title>Genomic resolution of a cold subsurface aquifer community provides metabolic insights for novel microbes adapted to high CO concentrations.</title>
        <authorList>
            <person name="Probst A.J."/>
            <person name="Castelle C.J."/>
            <person name="Singh A."/>
            <person name="Brown C.T."/>
            <person name="Anantharaman K."/>
            <person name="Sharon I."/>
            <person name="Hug L.A."/>
            <person name="Burstein D."/>
            <person name="Emerson J.B."/>
            <person name="Thomas B.C."/>
            <person name="Banfield J.F."/>
        </authorList>
    </citation>
    <scope>NUCLEOTIDE SEQUENCE [LARGE SCALE GENOMIC DNA]</scope>
    <source>
        <strain evidence="2">CG1_02_38_46</strain>
    </source>
</reference>
<evidence type="ECO:0000313" key="2">
    <source>
        <dbReference type="EMBL" id="OIN96187.1"/>
    </source>
</evidence>